<feature type="transmembrane region" description="Helical" evidence="1">
    <location>
        <begin position="119"/>
        <end position="136"/>
    </location>
</feature>
<organism evidence="3 4">
    <name type="scientific">Dysgonomonas capnocytophagoides</name>
    <dbReference type="NCBI Taxonomy" id="45254"/>
    <lineage>
        <taxon>Bacteria</taxon>
        <taxon>Pseudomonadati</taxon>
        <taxon>Bacteroidota</taxon>
        <taxon>Bacteroidia</taxon>
        <taxon>Bacteroidales</taxon>
        <taxon>Dysgonomonadaceae</taxon>
        <taxon>Dysgonomonas</taxon>
    </lineage>
</organism>
<evidence type="ECO:0000259" key="2">
    <source>
        <dbReference type="Pfam" id="PF01757"/>
    </source>
</evidence>
<dbReference type="PANTHER" id="PTHR23028">
    <property type="entry name" value="ACETYLTRANSFERASE"/>
    <property type="match status" value="1"/>
</dbReference>
<dbReference type="AlphaFoldDB" id="A0A4Y8L043"/>
<dbReference type="OrthoDB" id="9796461at2"/>
<evidence type="ECO:0000313" key="4">
    <source>
        <dbReference type="Proteomes" id="UP000297861"/>
    </source>
</evidence>
<feature type="transmembrane region" description="Helical" evidence="1">
    <location>
        <begin position="179"/>
        <end position="197"/>
    </location>
</feature>
<keyword evidence="1" id="KW-0472">Membrane</keyword>
<keyword evidence="1" id="KW-0812">Transmembrane</keyword>
<feature type="transmembrane region" description="Helical" evidence="1">
    <location>
        <begin position="156"/>
        <end position="172"/>
    </location>
</feature>
<evidence type="ECO:0000313" key="3">
    <source>
        <dbReference type="EMBL" id="TFD96079.1"/>
    </source>
</evidence>
<dbReference type="Pfam" id="PF01757">
    <property type="entry name" value="Acyl_transf_3"/>
    <property type="match status" value="1"/>
</dbReference>
<feature type="transmembrane region" description="Helical" evidence="1">
    <location>
        <begin position="89"/>
        <end position="107"/>
    </location>
</feature>
<keyword evidence="1" id="KW-1133">Transmembrane helix</keyword>
<protein>
    <submittedName>
        <fullName evidence="3">Acyltransferase</fullName>
    </submittedName>
</protein>
<keyword evidence="3" id="KW-0808">Transferase</keyword>
<feature type="domain" description="Acyltransferase 3" evidence="2">
    <location>
        <begin position="16"/>
        <end position="357"/>
    </location>
</feature>
<gene>
    <name evidence="3" type="ORF">E2605_10830</name>
</gene>
<reference evidence="3 4" key="1">
    <citation type="submission" date="2019-03" db="EMBL/GenBank/DDBJ databases">
        <title>San Antonio Military Medical Center submission to MRSN (WRAIR), pending publication.</title>
        <authorList>
            <person name="Blyth D.M."/>
            <person name="Mccarthy S.L."/>
            <person name="Schall S.E."/>
            <person name="Stam J.A."/>
            <person name="Ong A.C."/>
            <person name="Mcgann P.T."/>
        </authorList>
    </citation>
    <scope>NUCLEOTIDE SEQUENCE [LARGE SCALE GENOMIC DNA]</scope>
    <source>
        <strain evidence="3 4">MRSN571793</strain>
    </source>
</reference>
<evidence type="ECO:0000256" key="1">
    <source>
        <dbReference type="SAM" id="Phobius"/>
    </source>
</evidence>
<sequence length="374" mass="42096">MKQSISLAESKPHYEILDGLRGVAAVVVVLFHVFEIHSHGDHSAQIINHGYLAVDFFFLLSGYVIGYAYDDRWNKMTLKDFFKRRIIRLQPMIIIGSIIGALLFYFQDSPAMGWNISEVPVWKMLLVMLIGCTLIPVSKGLDIRGWSEMHPLNGPAWSLFFEYIANILYALVLRHLSKIVLAVLVAVAAGFTIQYALTNPNGDIIGGWTIDDPLQLRIGFTRLAFPFLAGLLLARIGKLRYTKNAFMVCGLLLVALLSVPRIGGAESMWLNGLYECFCLIVMFPLIVWLGAGGKIEGRKASKICKFLGDISYPIYITHYPLVYVYMGWVANNGYTLEESWIEGSLVAVAAIGVAYLSMRLYDIPVREWLRKRFL</sequence>
<feature type="transmembrane region" description="Helical" evidence="1">
    <location>
        <begin position="20"/>
        <end position="38"/>
    </location>
</feature>
<feature type="transmembrane region" description="Helical" evidence="1">
    <location>
        <begin position="246"/>
        <end position="263"/>
    </location>
</feature>
<dbReference type="EMBL" id="SOML01000006">
    <property type="protein sequence ID" value="TFD96079.1"/>
    <property type="molecule type" value="Genomic_DNA"/>
</dbReference>
<feature type="transmembrane region" description="Helical" evidence="1">
    <location>
        <begin position="310"/>
        <end position="328"/>
    </location>
</feature>
<name>A0A4Y8L043_9BACT</name>
<comment type="caution">
    <text evidence="3">The sequence shown here is derived from an EMBL/GenBank/DDBJ whole genome shotgun (WGS) entry which is preliminary data.</text>
</comment>
<feature type="transmembrane region" description="Helical" evidence="1">
    <location>
        <begin position="340"/>
        <end position="361"/>
    </location>
</feature>
<keyword evidence="3" id="KW-0012">Acyltransferase</keyword>
<dbReference type="InterPro" id="IPR002656">
    <property type="entry name" value="Acyl_transf_3_dom"/>
</dbReference>
<accession>A0A4Y8L043</accession>
<feature type="transmembrane region" description="Helical" evidence="1">
    <location>
        <begin position="269"/>
        <end position="289"/>
    </location>
</feature>
<keyword evidence="4" id="KW-1185">Reference proteome</keyword>
<proteinExistence type="predicted"/>
<dbReference type="RefSeq" id="WP_026627775.1">
    <property type="nucleotide sequence ID" value="NZ_JAWZLG010000015.1"/>
</dbReference>
<dbReference type="GO" id="GO:0016747">
    <property type="term" value="F:acyltransferase activity, transferring groups other than amino-acyl groups"/>
    <property type="evidence" value="ECO:0007669"/>
    <property type="project" value="InterPro"/>
</dbReference>
<feature type="transmembrane region" description="Helical" evidence="1">
    <location>
        <begin position="217"/>
        <end position="234"/>
    </location>
</feature>
<dbReference type="STRING" id="1121485.GCA_000426485_00502"/>
<dbReference type="Proteomes" id="UP000297861">
    <property type="component" value="Unassembled WGS sequence"/>
</dbReference>
<dbReference type="PANTHER" id="PTHR23028:SF134">
    <property type="entry name" value="PUTATIVE (AFU_ORTHOLOGUE AFUA_4G08520)-RELATED"/>
    <property type="match status" value="1"/>
</dbReference>
<dbReference type="InterPro" id="IPR050879">
    <property type="entry name" value="Acyltransferase_3"/>
</dbReference>
<feature type="transmembrane region" description="Helical" evidence="1">
    <location>
        <begin position="50"/>
        <end position="69"/>
    </location>
</feature>